<keyword evidence="5" id="KW-1185">Reference proteome</keyword>
<accession>A0A0K9PU85</accession>
<keyword evidence="2" id="KW-0472">Membrane</keyword>
<gene>
    <name evidence="4" type="ORF">ZOSMA_162G00400</name>
</gene>
<proteinExistence type="predicted"/>
<feature type="transmembrane region" description="Helical" evidence="2">
    <location>
        <begin position="114"/>
        <end position="133"/>
    </location>
</feature>
<feature type="coiled-coil region" evidence="1">
    <location>
        <begin position="141"/>
        <end position="168"/>
    </location>
</feature>
<feature type="domain" description="Lunapark zinc ribbon" evidence="3">
    <location>
        <begin position="275"/>
        <end position="325"/>
    </location>
</feature>
<comment type="caution">
    <text evidence="4">The sequence shown here is derived from an EMBL/GenBank/DDBJ whole genome shotgun (WGS) entry which is preliminary data.</text>
</comment>
<name>A0A0K9PU85_ZOSMR</name>
<dbReference type="Proteomes" id="UP000036987">
    <property type="component" value="Unassembled WGS sequence"/>
</dbReference>
<dbReference type="EMBL" id="LFYR01000625">
    <property type="protein sequence ID" value="KMZ72519.1"/>
    <property type="molecule type" value="Genomic_DNA"/>
</dbReference>
<evidence type="ECO:0000256" key="1">
    <source>
        <dbReference type="SAM" id="Coils"/>
    </source>
</evidence>
<sequence length="380" mass="43342">MAESAGTAESGPVFSPLLSSPSNYNRKKRQQEGIFSRFWTGLFGRNGGEDYEKSLRSLSKEEAAVQVRNKKRAQWWSNTATNIVIFSFSIEVMAVIFAITTVKSADLNLRMRTFRLLPMFLFPALSYVIYSGLANVTKFLNQKDQKTLERLREERQAKIDELKEITNYYTTQQLIQRYGVDLGVNSDTANALASKWESNDLDTNLFMDDELKSNDSPREISDFDLNPAHGLHQRKHANIKSQNVDEPSQQTSPHLIQNDFVEEHYKGSSTINRGWLPRLAAMLVGEDPSQCYALICRNCHMHNGLARKEDFEYVTYYCPHCHILNGRQQSVEQDHVPRSVSSLVTPPTHNIRNDIHENVYTSDLTTTRTAITGDLAKIKQ</sequence>
<evidence type="ECO:0000256" key="2">
    <source>
        <dbReference type="SAM" id="Phobius"/>
    </source>
</evidence>
<keyword evidence="2" id="KW-0812">Transmembrane</keyword>
<evidence type="ECO:0000259" key="3">
    <source>
        <dbReference type="Pfam" id="PF10058"/>
    </source>
</evidence>
<dbReference type="OrthoDB" id="1725934at2759"/>
<feature type="transmembrane region" description="Helical" evidence="2">
    <location>
        <begin position="83"/>
        <end position="102"/>
    </location>
</feature>
<keyword evidence="1" id="KW-0175">Coiled coil</keyword>
<keyword evidence="2" id="KW-1133">Transmembrane helix</keyword>
<protein>
    <submittedName>
        <fullName evidence="4">Protein lunapark</fullName>
    </submittedName>
</protein>
<dbReference type="GO" id="GO:0071782">
    <property type="term" value="C:endoplasmic reticulum tubular network"/>
    <property type="evidence" value="ECO:0000318"/>
    <property type="project" value="GO_Central"/>
</dbReference>
<dbReference type="PANTHER" id="PTHR22166:SF12">
    <property type="entry name" value="ENDOPLASMIC RETICULUM JUNCTION FORMATION PROTEIN LUNAPARK"/>
    <property type="match status" value="1"/>
</dbReference>
<dbReference type="InterPro" id="IPR040115">
    <property type="entry name" value="Lnp"/>
</dbReference>
<dbReference type="PANTHER" id="PTHR22166">
    <property type="entry name" value="ENDOPLASMIC RETICULUM JUNCTION FORMATION PROTEIN LUNAPARK"/>
    <property type="match status" value="1"/>
</dbReference>
<reference evidence="5" key="1">
    <citation type="journal article" date="2016" name="Nature">
        <title>The genome of the seagrass Zostera marina reveals angiosperm adaptation to the sea.</title>
        <authorList>
            <person name="Olsen J.L."/>
            <person name="Rouze P."/>
            <person name="Verhelst B."/>
            <person name="Lin Y.-C."/>
            <person name="Bayer T."/>
            <person name="Collen J."/>
            <person name="Dattolo E."/>
            <person name="De Paoli E."/>
            <person name="Dittami S."/>
            <person name="Maumus F."/>
            <person name="Michel G."/>
            <person name="Kersting A."/>
            <person name="Lauritano C."/>
            <person name="Lohaus R."/>
            <person name="Toepel M."/>
            <person name="Tonon T."/>
            <person name="Vanneste K."/>
            <person name="Amirebrahimi M."/>
            <person name="Brakel J."/>
            <person name="Bostroem C."/>
            <person name="Chovatia M."/>
            <person name="Grimwood J."/>
            <person name="Jenkins J.W."/>
            <person name="Jueterbock A."/>
            <person name="Mraz A."/>
            <person name="Stam W.T."/>
            <person name="Tice H."/>
            <person name="Bornberg-Bauer E."/>
            <person name="Green P.J."/>
            <person name="Pearson G.A."/>
            <person name="Procaccini G."/>
            <person name="Duarte C.M."/>
            <person name="Schmutz J."/>
            <person name="Reusch T.B.H."/>
            <person name="Van de Peer Y."/>
        </authorList>
    </citation>
    <scope>NUCLEOTIDE SEQUENCE [LARGE SCALE GENOMIC DNA]</scope>
    <source>
        <strain evidence="5">cv. Finnish</strain>
    </source>
</reference>
<dbReference type="InterPro" id="IPR019273">
    <property type="entry name" value="Lunapark_Znf"/>
</dbReference>
<dbReference type="Pfam" id="PF10058">
    <property type="entry name" value="Zn_ribbon_10"/>
    <property type="match status" value="1"/>
</dbReference>
<evidence type="ECO:0000313" key="5">
    <source>
        <dbReference type="Proteomes" id="UP000036987"/>
    </source>
</evidence>
<dbReference type="AlphaFoldDB" id="A0A0K9PU85"/>
<organism evidence="4 5">
    <name type="scientific">Zostera marina</name>
    <name type="common">Eelgrass</name>
    <dbReference type="NCBI Taxonomy" id="29655"/>
    <lineage>
        <taxon>Eukaryota</taxon>
        <taxon>Viridiplantae</taxon>
        <taxon>Streptophyta</taxon>
        <taxon>Embryophyta</taxon>
        <taxon>Tracheophyta</taxon>
        <taxon>Spermatophyta</taxon>
        <taxon>Magnoliopsida</taxon>
        <taxon>Liliopsida</taxon>
        <taxon>Zosteraceae</taxon>
        <taxon>Zostera</taxon>
    </lineage>
</organism>
<evidence type="ECO:0000313" key="4">
    <source>
        <dbReference type="EMBL" id="KMZ72519.1"/>
    </source>
</evidence>
<dbReference type="GO" id="GO:0071786">
    <property type="term" value="P:endoplasmic reticulum tubular network organization"/>
    <property type="evidence" value="ECO:0000318"/>
    <property type="project" value="GO_Central"/>
</dbReference>